<sequence length="280" mass="31624">MSFSDGFGAKKEPESWVVHFHFLWVGCCHNNMTGRTCPLTVLSLWAHRGKPSLSVLSRPLVTSGGNVTLQCVSWKGYDRFILTKEGEHKVSWTLDSQRNAIGQLQALFLVGPVTPSHRWIFRCFVYYKNQPQVWSEPSDTLELLISGEIAYEPSLTSSHSPCPMVRSGENVTLSYNSDSFIGWYHLSRKVEPQGHWLPAVKSHNGASQADFPLGPVTHRGIYRCYGSFNGTPYAWTPPNDPLHLSITGEQGSYLSHVLTHIHPIVLLHTWLLVNERLNEW</sequence>
<keyword evidence="4" id="KW-0732">Signal</keyword>
<comment type="subcellular location">
    <subcellularLocation>
        <location evidence="1">Cell membrane</location>
        <topology evidence="1">Single-pass membrane protein</topology>
    </subcellularLocation>
</comment>
<dbReference type="PANTHER" id="PTHR11738:SF179">
    <property type="entry name" value="LEUKOCYTE IMMUNOGLOBULIN-LIKE RECEPTOR SUBFAMILY A MEMBER 5"/>
    <property type="match status" value="1"/>
</dbReference>
<accession>A0A8C0WU10</accession>
<dbReference type="PROSITE" id="PS50835">
    <property type="entry name" value="IG_LIKE"/>
    <property type="match status" value="1"/>
</dbReference>
<reference evidence="12" key="1">
    <citation type="submission" date="2023-09" db="UniProtKB">
        <authorList>
            <consortium name="Ensembl"/>
        </authorList>
    </citation>
    <scope>IDENTIFICATION</scope>
</reference>
<dbReference type="PANTHER" id="PTHR11738">
    <property type="entry name" value="MHC CLASS I NK CELL RECEPTOR"/>
    <property type="match status" value="1"/>
</dbReference>
<dbReference type="InterPro" id="IPR036179">
    <property type="entry name" value="Ig-like_dom_sf"/>
</dbReference>
<dbReference type="Ensembl" id="ENSCCNT00000017427.1">
    <property type="protein sequence ID" value="ENSCCNP00000013269.1"/>
    <property type="gene ID" value="ENSCCNG00000013796.1"/>
</dbReference>
<keyword evidence="9" id="KW-0325">Glycoprotein</keyword>
<keyword evidence="7" id="KW-0472">Membrane</keyword>
<proteinExistence type="predicted"/>
<dbReference type="AlphaFoldDB" id="A0A8C0WU10"/>
<name>A0A8C0WU10_CASCN</name>
<evidence type="ECO:0000259" key="11">
    <source>
        <dbReference type="PROSITE" id="PS50835"/>
    </source>
</evidence>
<keyword evidence="6" id="KW-1133">Transmembrane helix</keyword>
<dbReference type="InterPro" id="IPR013783">
    <property type="entry name" value="Ig-like_fold"/>
</dbReference>
<evidence type="ECO:0000256" key="7">
    <source>
        <dbReference type="ARBA" id="ARBA00023136"/>
    </source>
</evidence>
<keyword evidence="2" id="KW-1003">Cell membrane</keyword>
<dbReference type="SUPFAM" id="SSF48726">
    <property type="entry name" value="Immunoglobulin"/>
    <property type="match status" value="2"/>
</dbReference>
<protein>
    <recommendedName>
        <fullName evidence="11">Ig-like domain-containing protein</fullName>
    </recommendedName>
</protein>
<keyword evidence="8" id="KW-1015">Disulfide bond</keyword>
<evidence type="ECO:0000256" key="4">
    <source>
        <dbReference type="ARBA" id="ARBA00022729"/>
    </source>
</evidence>
<dbReference type="InterPro" id="IPR050412">
    <property type="entry name" value="Ig-like_Receptors_ImmuneReg"/>
</dbReference>
<keyword evidence="3" id="KW-0812">Transmembrane</keyword>
<evidence type="ECO:0000256" key="5">
    <source>
        <dbReference type="ARBA" id="ARBA00022737"/>
    </source>
</evidence>
<evidence type="ECO:0000256" key="3">
    <source>
        <dbReference type="ARBA" id="ARBA00022692"/>
    </source>
</evidence>
<evidence type="ECO:0000256" key="8">
    <source>
        <dbReference type="ARBA" id="ARBA00023157"/>
    </source>
</evidence>
<evidence type="ECO:0000256" key="10">
    <source>
        <dbReference type="ARBA" id="ARBA00023319"/>
    </source>
</evidence>
<evidence type="ECO:0000256" key="6">
    <source>
        <dbReference type="ARBA" id="ARBA00022989"/>
    </source>
</evidence>
<keyword evidence="10" id="KW-0393">Immunoglobulin domain</keyword>
<keyword evidence="5" id="KW-0677">Repeat</keyword>
<dbReference type="GO" id="GO:0002764">
    <property type="term" value="P:immune response-regulating signaling pathway"/>
    <property type="evidence" value="ECO:0007669"/>
    <property type="project" value="TreeGrafter"/>
</dbReference>
<dbReference type="FunFam" id="2.60.40.10:FF:000049">
    <property type="entry name" value="Leukocyte immunoglobulin-like receptor subfamily B member 1"/>
    <property type="match status" value="2"/>
</dbReference>
<dbReference type="GO" id="GO:0005886">
    <property type="term" value="C:plasma membrane"/>
    <property type="evidence" value="ECO:0007669"/>
    <property type="project" value="UniProtKB-SubCell"/>
</dbReference>
<evidence type="ECO:0000256" key="9">
    <source>
        <dbReference type="ARBA" id="ARBA00023180"/>
    </source>
</evidence>
<evidence type="ECO:0000256" key="1">
    <source>
        <dbReference type="ARBA" id="ARBA00004162"/>
    </source>
</evidence>
<dbReference type="Gene3D" id="2.60.40.10">
    <property type="entry name" value="Immunoglobulins"/>
    <property type="match status" value="2"/>
</dbReference>
<feature type="domain" description="Ig-like" evidence="11">
    <location>
        <begin position="51"/>
        <end position="146"/>
    </location>
</feature>
<dbReference type="InterPro" id="IPR007110">
    <property type="entry name" value="Ig-like_dom"/>
</dbReference>
<organism evidence="12">
    <name type="scientific">Castor canadensis</name>
    <name type="common">American beaver</name>
    <dbReference type="NCBI Taxonomy" id="51338"/>
    <lineage>
        <taxon>Eukaryota</taxon>
        <taxon>Metazoa</taxon>
        <taxon>Chordata</taxon>
        <taxon>Craniata</taxon>
        <taxon>Vertebrata</taxon>
        <taxon>Euteleostomi</taxon>
        <taxon>Mammalia</taxon>
        <taxon>Eutheria</taxon>
        <taxon>Euarchontoglires</taxon>
        <taxon>Glires</taxon>
        <taxon>Rodentia</taxon>
        <taxon>Castorimorpha</taxon>
        <taxon>Castoridae</taxon>
        <taxon>Castor</taxon>
    </lineage>
</organism>
<evidence type="ECO:0000256" key="2">
    <source>
        <dbReference type="ARBA" id="ARBA00022475"/>
    </source>
</evidence>
<evidence type="ECO:0000313" key="12">
    <source>
        <dbReference type="Ensembl" id="ENSCCNP00000013269.1"/>
    </source>
</evidence>